<dbReference type="EMBL" id="JABSTR010000008">
    <property type="protein sequence ID" value="KAH9377508.1"/>
    <property type="molecule type" value="Genomic_DNA"/>
</dbReference>
<dbReference type="VEuPathDB" id="VectorBase:HLOH_053659"/>
<proteinExistence type="predicted"/>
<name>A0A9J6GTA5_HAELO</name>
<reference evidence="2 3" key="1">
    <citation type="journal article" date="2020" name="Cell">
        <title>Large-Scale Comparative Analyses of Tick Genomes Elucidate Their Genetic Diversity and Vector Capacities.</title>
        <authorList>
            <consortium name="Tick Genome and Microbiome Consortium (TIGMIC)"/>
            <person name="Jia N."/>
            <person name="Wang J."/>
            <person name="Shi W."/>
            <person name="Du L."/>
            <person name="Sun Y."/>
            <person name="Zhan W."/>
            <person name="Jiang J.F."/>
            <person name="Wang Q."/>
            <person name="Zhang B."/>
            <person name="Ji P."/>
            <person name="Bell-Sakyi L."/>
            <person name="Cui X.M."/>
            <person name="Yuan T.T."/>
            <person name="Jiang B.G."/>
            <person name="Yang W.F."/>
            <person name="Lam T.T."/>
            <person name="Chang Q.C."/>
            <person name="Ding S.J."/>
            <person name="Wang X.J."/>
            <person name="Zhu J.G."/>
            <person name="Ruan X.D."/>
            <person name="Zhao L."/>
            <person name="Wei J.T."/>
            <person name="Ye R.Z."/>
            <person name="Que T.C."/>
            <person name="Du C.H."/>
            <person name="Zhou Y.H."/>
            <person name="Cheng J.X."/>
            <person name="Dai P.F."/>
            <person name="Guo W.B."/>
            <person name="Han X.H."/>
            <person name="Huang E.J."/>
            <person name="Li L.F."/>
            <person name="Wei W."/>
            <person name="Gao Y.C."/>
            <person name="Liu J.Z."/>
            <person name="Shao H.Z."/>
            <person name="Wang X."/>
            <person name="Wang C.C."/>
            <person name="Yang T.C."/>
            <person name="Huo Q.B."/>
            <person name="Li W."/>
            <person name="Chen H.Y."/>
            <person name="Chen S.E."/>
            <person name="Zhou L.G."/>
            <person name="Ni X.B."/>
            <person name="Tian J.H."/>
            <person name="Sheng Y."/>
            <person name="Liu T."/>
            <person name="Pan Y.S."/>
            <person name="Xia L.Y."/>
            <person name="Li J."/>
            <person name="Zhao F."/>
            <person name="Cao W.C."/>
        </authorList>
    </citation>
    <scope>NUCLEOTIDE SEQUENCE [LARGE SCALE GENOMIC DNA]</scope>
    <source>
        <strain evidence="2">HaeL-2018</strain>
    </source>
</reference>
<evidence type="ECO:0000256" key="1">
    <source>
        <dbReference type="SAM" id="MobiDB-lite"/>
    </source>
</evidence>
<evidence type="ECO:0008006" key="4">
    <source>
        <dbReference type="Google" id="ProtNLM"/>
    </source>
</evidence>
<organism evidence="2 3">
    <name type="scientific">Haemaphysalis longicornis</name>
    <name type="common">Bush tick</name>
    <dbReference type="NCBI Taxonomy" id="44386"/>
    <lineage>
        <taxon>Eukaryota</taxon>
        <taxon>Metazoa</taxon>
        <taxon>Ecdysozoa</taxon>
        <taxon>Arthropoda</taxon>
        <taxon>Chelicerata</taxon>
        <taxon>Arachnida</taxon>
        <taxon>Acari</taxon>
        <taxon>Parasitiformes</taxon>
        <taxon>Ixodida</taxon>
        <taxon>Ixodoidea</taxon>
        <taxon>Ixodidae</taxon>
        <taxon>Haemaphysalinae</taxon>
        <taxon>Haemaphysalis</taxon>
    </lineage>
</organism>
<gene>
    <name evidence="2" type="ORF">HPB48_013019</name>
</gene>
<comment type="caution">
    <text evidence="2">The sequence shown here is derived from an EMBL/GenBank/DDBJ whole genome shotgun (WGS) entry which is preliminary data.</text>
</comment>
<dbReference type="AlphaFoldDB" id="A0A9J6GTA5"/>
<evidence type="ECO:0000313" key="2">
    <source>
        <dbReference type="EMBL" id="KAH9377508.1"/>
    </source>
</evidence>
<evidence type="ECO:0000313" key="3">
    <source>
        <dbReference type="Proteomes" id="UP000821853"/>
    </source>
</evidence>
<feature type="compositionally biased region" description="Pro residues" evidence="1">
    <location>
        <begin position="119"/>
        <end position="132"/>
    </location>
</feature>
<accession>A0A9J6GTA5</accession>
<dbReference type="Proteomes" id="UP000821853">
    <property type="component" value="Unassembled WGS sequence"/>
</dbReference>
<feature type="region of interest" description="Disordered" evidence="1">
    <location>
        <begin position="49"/>
        <end position="77"/>
    </location>
</feature>
<sequence>MATAMRVEVNGIEILPDQCPRSEGWKTAGERARQKGLGELSLTPVLRESQGGAKATADVDQPEQQPSQAGRRHRQQIHCHSRVKHVVLLANITLGSPDFHPARLDPHGCHEQTQTLAPPARPAKQPPVPSQPVLPSLHPEQSPTPAFLPLKGLRPETETWLDPVLSLLPPTLRAAKRLTLVAAPRCPRYARRLAVNRRRRMLTPEAASSPLSSLARTLVLCRTYVAAHAAQQLKPVFATRPPRPPPIDPNQKWCDKEFENTGRNLHERFEELFRIATEARRRWYSSVLREAPTRPLVTWEEWQKALREDFAGEHVQDWAYIQLQERRQLPGETPRQYVSSILHLCARANTTMTGGRKGALPVARVAPGNDGEGGDIQSQTTNKFLQHLQRLTHVGTMAQHAMAAMPTHSLPPDS</sequence>
<keyword evidence="3" id="KW-1185">Reference proteome</keyword>
<protein>
    <recommendedName>
        <fullName evidence="4">Retrotransposon gag domain-containing protein</fullName>
    </recommendedName>
</protein>
<feature type="region of interest" description="Disordered" evidence="1">
    <location>
        <begin position="104"/>
        <end position="146"/>
    </location>
</feature>
<dbReference type="OrthoDB" id="10037266at2759"/>